<keyword evidence="2" id="KW-0812">Transmembrane</keyword>
<feature type="compositionally biased region" description="Low complexity" evidence="1">
    <location>
        <begin position="83"/>
        <end position="103"/>
    </location>
</feature>
<feature type="compositionally biased region" description="Low complexity" evidence="1">
    <location>
        <begin position="312"/>
        <end position="325"/>
    </location>
</feature>
<evidence type="ECO:0000313" key="4">
    <source>
        <dbReference type="Proteomes" id="UP000218209"/>
    </source>
</evidence>
<feature type="region of interest" description="Disordered" evidence="1">
    <location>
        <begin position="83"/>
        <end position="144"/>
    </location>
</feature>
<organism evidence="3 4">
    <name type="scientific">Porphyra umbilicalis</name>
    <name type="common">Purple laver</name>
    <name type="synonym">Red alga</name>
    <dbReference type="NCBI Taxonomy" id="2786"/>
    <lineage>
        <taxon>Eukaryota</taxon>
        <taxon>Rhodophyta</taxon>
        <taxon>Bangiophyceae</taxon>
        <taxon>Bangiales</taxon>
        <taxon>Bangiaceae</taxon>
        <taxon>Porphyra</taxon>
    </lineage>
</organism>
<keyword evidence="2" id="KW-1133">Transmembrane helix</keyword>
<protein>
    <submittedName>
        <fullName evidence="3">Uncharacterized protein</fullName>
    </submittedName>
</protein>
<feature type="region of interest" description="Disordered" evidence="1">
    <location>
        <begin position="199"/>
        <end position="252"/>
    </location>
</feature>
<feature type="transmembrane region" description="Helical" evidence="2">
    <location>
        <begin position="492"/>
        <end position="511"/>
    </location>
</feature>
<evidence type="ECO:0000313" key="3">
    <source>
        <dbReference type="EMBL" id="OSX79513.1"/>
    </source>
</evidence>
<name>A0A1X6PFR6_PORUM</name>
<feature type="compositionally biased region" description="Low complexity" evidence="1">
    <location>
        <begin position="112"/>
        <end position="144"/>
    </location>
</feature>
<feature type="compositionally biased region" description="Low complexity" evidence="1">
    <location>
        <begin position="232"/>
        <end position="252"/>
    </location>
</feature>
<feature type="compositionally biased region" description="Low complexity" evidence="1">
    <location>
        <begin position="199"/>
        <end position="213"/>
    </location>
</feature>
<sequence length="537" mass="50206">MDFPSAAVPSPAESPVAWPPTAGSAAGTPGMTVLGGVGGGGGALVRRGANGNSDAARTAPNGGRVWRASGAPLRSAPVAPMAAPAAKGGTRAAVTTPPSSITGTDDDGMTGGAASSGTPPMALPSAAVPSPAASPIAWPPTAGSASGTPGLTVLGVAGGGGDQLGTLGATGQTAEAGAEATGRGVWCASSVLLPATPVAPTGTPAADGGARAAVPPPPSSTTATDDDGVTGGAASSGTPLMASPSAAGPSPASSLIALAPTAGCVAATPPTAMLRGVGGEGGGLDRRGAPGSATEAGGEPNGGRLWRASCGPLPIAPVAPTAAPATKRSTRATLPPPTSSTTATDDKGVTGGDASNGPPPMAVPSADVPSPAASPVAWPTTAGSAAAPPVPAVMGGAGGGGGRRAGCGASGAPLVSLEGPRGGKPGDGAVGANCVPLSAHPSAGTSPPAAAALATIAGAAALFSFFCCIVARRFRAAASRFCFADIARGGCTGGWSLSPLVVLLVGSLAAMSNLESSESSFRSKNTPAESGLLRASR</sequence>
<evidence type="ECO:0000256" key="1">
    <source>
        <dbReference type="SAM" id="MobiDB-lite"/>
    </source>
</evidence>
<evidence type="ECO:0000256" key="2">
    <source>
        <dbReference type="SAM" id="Phobius"/>
    </source>
</evidence>
<dbReference type="AlphaFoldDB" id="A0A1X6PFR6"/>
<gene>
    <name evidence="3" type="ORF">BU14_0075s0004</name>
</gene>
<feature type="compositionally biased region" description="Low complexity" evidence="1">
    <location>
        <begin position="363"/>
        <end position="387"/>
    </location>
</feature>
<accession>A0A1X6PFR6</accession>
<feature type="region of interest" description="Disordered" evidence="1">
    <location>
        <begin position="276"/>
        <end position="389"/>
    </location>
</feature>
<dbReference type="EMBL" id="KV918789">
    <property type="protein sequence ID" value="OSX79513.1"/>
    <property type="molecule type" value="Genomic_DNA"/>
</dbReference>
<keyword evidence="2" id="KW-0472">Membrane</keyword>
<feature type="compositionally biased region" description="Gly residues" evidence="1">
    <location>
        <begin position="33"/>
        <end position="43"/>
    </location>
</feature>
<proteinExistence type="predicted"/>
<dbReference type="Proteomes" id="UP000218209">
    <property type="component" value="Unassembled WGS sequence"/>
</dbReference>
<feature type="compositionally biased region" description="Low complexity" evidence="1">
    <location>
        <begin position="1"/>
        <end position="20"/>
    </location>
</feature>
<keyword evidence="4" id="KW-1185">Reference proteome</keyword>
<feature type="region of interest" description="Disordered" evidence="1">
    <location>
        <begin position="1"/>
        <end position="71"/>
    </location>
</feature>
<reference evidence="3 4" key="1">
    <citation type="submission" date="2017-03" db="EMBL/GenBank/DDBJ databases">
        <title>WGS assembly of Porphyra umbilicalis.</title>
        <authorList>
            <person name="Brawley S.H."/>
            <person name="Blouin N.A."/>
            <person name="Ficko-Blean E."/>
            <person name="Wheeler G.L."/>
            <person name="Lohr M."/>
            <person name="Goodson H.V."/>
            <person name="Jenkins J.W."/>
            <person name="Blaby-Haas C.E."/>
            <person name="Helliwell K.E."/>
            <person name="Chan C."/>
            <person name="Marriage T."/>
            <person name="Bhattacharya D."/>
            <person name="Klein A.S."/>
            <person name="Badis Y."/>
            <person name="Brodie J."/>
            <person name="Cao Y."/>
            <person name="Collen J."/>
            <person name="Dittami S.M."/>
            <person name="Gachon C.M."/>
            <person name="Green B.R."/>
            <person name="Karpowicz S."/>
            <person name="Kim J.W."/>
            <person name="Kudahl U."/>
            <person name="Lin S."/>
            <person name="Michel G."/>
            <person name="Mittag M."/>
            <person name="Olson B.J."/>
            <person name="Pangilinan J."/>
            <person name="Peng Y."/>
            <person name="Qiu H."/>
            <person name="Shu S."/>
            <person name="Singer J.T."/>
            <person name="Smith A.G."/>
            <person name="Sprecher B.N."/>
            <person name="Wagner V."/>
            <person name="Wang W."/>
            <person name="Wang Z.-Y."/>
            <person name="Yan J."/>
            <person name="Yarish C."/>
            <person name="Zoeuner-Riek S."/>
            <person name="Zhuang Y."/>
            <person name="Zou Y."/>
            <person name="Lindquist E.A."/>
            <person name="Grimwood J."/>
            <person name="Barry K."/>
            <person name="Rokhsar D.S."/>
            <person name="Schmutz J."/>
            <person name="Stiller J.W."/>
            <person name="Grossman A.R."/>
            <person name="Prochnik S.E."/>
        </authorList>
    </citation>
    <scope>NUCLEOTIDE SEQUENCE [LARGE SCALE GENOMIC DNA]</scope>
    <source>
        <strain evidence="3">4086291</strain>
    </source>
</reference>
<feature type="transmembrane region" description="Helical" evidence="2">
    <location>
        <begin position="449"/>
        <end position="471"/>
    </location>
</feature>